<keyword evidence="4" id="KW-0274">FAD</keyword>
<gene>
    <name evidence="7" type="ORF">SCOCK_10337</name>
</gene>
<dbReference type="PROSITE" id="PS51387">
    <property type="entry name" value="FAD_PCMH"/>
    <property type="match status" value="1"/>
</dbReference>
<dbReference type="InterPro" id="IPR016166">
    <property type="entry name" value="FAD-bd_PCMH"/>
</dbReference>
<dbReference type="InterPro" id="IPR050416">
    <property type="entry name" value="FAD-linked_Oxidoreductase"/>
</dbReference>
<evidence type="ECO:0000256" key="2">
    <source>
        <dbReference type="ARBA" id="ARBA00005466"/>
    </source>
</evidence>
<evidence type="ECO:0000256" key="5">
    <source>
        <dbReference type="ARBA" id="ARBA00023002"/>
    </source>
</evidence>
<dbReference type="InterPro" id="IPR012951">
    <property type="entry name" value="BBE"/>
</dbReference>
<dbReference type="InterPro" id="IPR036318">
    <property type="entry name" value="FAD-bd_PCMH-like_sf"/>
</dbReference>
<dbReference type="EMBL" id="CAJSLV010000001">
    <property type="protein sequence ID" value="CAG6390869.1"/>
    <property type="molecule type" value="Genomic_DNA"/>
</dbReference>
<feature type="domain" description="FAD-binding PCMH-type" evidence="6">
    <location>
        <begin position="41"/>
        <end position="209"/>
    </location>
</feature>
<keyword evidence="8" id="KW-1185">Reference proteome</keyword>
<dbReference type="GO" id="GO:0071949">
    <property type="term" value="F:FAD binding"/>
    <property type="evidence" value="ECO:0007669"/>
    <property type="project" value="InterPro"/>
</dbReference>
<comment type="similarity">
    <text evidence="2">Belongs to the oxygen-dependent FAD-linked oxidoreductase family.</text>
</comment>
<dbReference type="PANTHER" id="PTHR42973">
    <property type="entry name" value="BINDING OXIDOREDUCTASE, PUTATIVE (AFU_ORTHOLOGUE AFUA_1G17690)-RELATED"/>
    <property type="match status" value="1"/>
</dbReference>
<dbReference type="InterPro" id="IPR016169">
    <property type="entry name" value="FAD-bd_PCMH_sub2"/>
</dbReference>
<dbReference type="InterPro" id="IPR006094">
    <property type="entry name" value="Oxid_FAD_bind_N"/>
</dbReference>
<comment type="caution">
    <text evidence="7">The sequence shown here is derived from an EMBL/GenBank/DDBJ whole genome shotgun (WGS) entry which is preliminary data.</text>
</comment>
<evidence type="ECO:0000259" key="6">
    <source>
        <dbReference type="PROSITE" id="PS51387"/>
    </source>
</evidence>
<dbReference type="Proteomes" id="UP001152519">
    <property type="component" value="Unassembled WGS sequence"/>
</dbReference>
<keyword evidence="5" id="KW-0560">Oxidoreductase</keyword>
<name>A0A9W4DGE9_9ACTN</name>
<protein>
    <submittedName>
        <fullName evidence="7">FAD/FMN-containing dehydrogenase</fullName>
    </submittedName>
</protein>
<dbReference type="Gene3D" id="3.30.465.10">
    <property type="match status" value="1"/>
</dbReference>
<dbReference type="Gene3D" id="3.30.43.10">
    <property type="entry name" value="Uridine Diphospho-n-acetylenolpyruvylglucosamine Reductase, domain 2"/>
    <property type="match status" value="1"/>
</dbReference>
<dbReference type="Gene3D" id="3.40.462.20">
    <property type="match status" value="1"/>
</dbReference>
<evidence type="ECO:0000256" key="3">
    <source>
        <dbReference type="ARBA" id="ARBA00022630"/>
    </source>
</evidence>
<accession>A0A9W4DGE9</accession>
<dbReference type="PANTHER" id="PTHR42973:SF39">
    <property type="entry name" value="FAD-BINDING PCMH-TYPE DOMAIN-CONTAINING PROTEIN"/>
    <property type="match status" value="1"/>
</dbReference>
<keyword evidence="3" id="KW-0285">Flavoprotein</keyword>
<dbReference type="Pfam" id="PF08031">
    <property type="entry name" value="BBE"/>
    <property type="match status" value="1"/>
</dbReference>
<dbReference type="InterPro" id="IPR016167">
    <property type="entry name" value="FAD-bd_PCMH_sub1"/>
</dbReference>
<evidence type="ECO:0000256" key="4">
    <source>
        <dbReference type="ARBA" id="ARBA00022827"/>
    </source>
</evidence>
<dbReference type="SUPFAM" id="SSF56176">
    <property type="entry name" value="FAD-binding/transporter-associated domain-like"/>
    <property type="match status" value="1"/>
</dbReference>
<evidence type="ECO:0000256" key="1">
    <source>
        <dbReference type="ARBA" id="ARBA00001974"/>
    </source>
</evidence>
<dbReference type="GO" id="GO:0016491">
    <property type="term" value="F:oxidoreductase activity"/>
    <property type="evidence" value="ECO:0007669"/>
    <property type="project" value="UniProtKB-KW"/>
</dbReference>
<evidence type="ECO:0000313" key="8">
    <source>
        <dbReference type="Proteomes" id="UP001152519"/>
    </source>
</evidence>
<reference evidence="7" key="1">
    <citation type="submission" date="2021-05" db="EMBL/GenBank/DDBJ databases">
        <authorList>
            <person name="Arsene-Ploetze F."/>
        </authorList>
    </citation>
    <scope>NUCLEOTIDE SEQUENCE</scope>
    <source>
        <strain evidence="7">DSM 42138</strain>
    </source>
</reference>
<organism evidence="7 8">
    <name type="scientific">Actinacidiphila cocklensis</name>
    <dbReference type="NCBI Taxonomy" id="887465"/>
    <lineage>
        <taxon>Bacteria</taxon>
        <taxon>Bacillati</taxon>
        <taxon>Actinomycetota</taxon>
        <taxon>Actinomycetes</taxon>
        <taxon>Kitasatosporales</taxon>
        <taxon>Streptomycetaceae</taxon>
        <taxon>Actinacidiphila</taxon>
    </lineage>
</organism>
<comment type="cofactor">
    <cofactor evidence="1">
        <name>FAD</name>
        <dbReference type="ChEBI" id="CHEBI:57692"/>
    </cofactor>
</comment>
<proteinExistence type="inferred from homology"/>
<dbReference type="AlphaFoldDB" id="A0A9W4DGE9"/>
<dbReference type="Pfam" id="PF01565">
    <property type="entry name" value="FAD_binding_4"/>
    <property type="match status" value="1"/>
</dbReference>
<dbReference type="RefSeq" id="WP_251483971.1">
    <property type="nucleotide sequence ID" value="NZ_CAJSLV010000001.1"/>
</dbReference>
<evidence type="ECO:0000313" key="7">
    <source>
        <dbReference type="EMBL" id="CAG6390869.1"/>
    </source>
</evidence>
<sequence>MTDRRTRTPWLQLARSLEGRLVLPGDPSYALSRQLELGNFDDVTPQAVVHCAGARDVSLAVRFAQDNALPAAVRSGGHNYGGYSTGPGLVIDLSGLDTVTVGSDLVDIGPGALNVDILSTLAPHHLVVGQGGCATVAAGGFLLGGGYGFLTRPLGMSCDALVAAEMVLADGSTVTVSPTSNSDLFWAIRGGGGGNFGVVTRYTVAPQSGDLMAMTNMYFDYDKAPEVLGGVAEWLVEAPRTIGGGAYVVQEDAAPGSVPVLNVMLASRGTEEELNTEAARLIAHTGAPTVRQSARLPYQQLMMLVFGGGRLTEEQCRRVGKTPAGLLPRPAFALERTRLAGAPFPAAGWADVMTAFDADRRAGQARYLDLHMFGGAANDPGRTDTAYVHRDSLFSVNYRVFVNDPELATAENTANARAWAGNGFAVIDPLSNGETYQNWMDPELADWRQSYYAENYPRLAAVKSAYDPHGFFRFAQGVGA</sequence>